<evidence type="ECO:0000259" key="5">
    <source>
        <dbReference type="Pfam" id="PF02689"/>
    </source>
</evidence>
<evidence type="ECO:0000256" key="3">
    <source>
        <dbReference type="ARBA" id="ARBA00022806"/>
    </source>
</evidence>
<dbReference type="Proteomes" id="UP001202328">
    <property type="component" value="Unassembled WGS sequence"/>
</dbReference>
<keyword evidence="3" id="KW-0347">Helicase</keyword>
<accession>A0AAD4XDK6</accession>
<dbReference type="GO" id="GO:0004386">
    <property type="term" value="F:helicase activity"/>
    <property type="evidence" value="ECO:0007669"/>
    <property type="project" value="UniProtKB-KW"/>
</dbReference>
<dbReference type="PANTHER" id="PTHR23274">
    <property type="entry name" value="DNA HELICASE-RELATED"/>
    <property type="match status" value="1"/>
</dbReference>
<dbReference type="InterPro" id="IPR027417">
    <property type="entry name" value="P-loop_NTPase"/>
</dbReference>
<keyword evidence="7" id="KW-1185">Reference proteome</keyword>
<evidence type="ECO:0000256" key="4">
    <source>
        <dbReference type="ARBA" id="ARBA00022840"/>
    </source>
</evidence>
<dbReference type="GO" id="GO:0005524">
    <property type="term" value="F:ATP binding"/>
    <property type="evidence" value="ECO:0007669"/>
    <property type="project" value="UniProtKB-KW"/>
</dbReference>
<evidence type="ECO:0000313" key="6">
    <source>
        <dbReference type="EMBL" id="KAI3907328.1"/>
    </source>
</evidence>
<keyword evidence="4" id="KW-0067">ATP-binding</keyword>
<dbReference type="SUPFAM" id="SSF52540">
    <property type="entry name" value="P-loop containing nucleoside triphosphate hydrolases"/>
    <property type="match status" value="1"/>
</dbReference>
<keyword evidence="1" id="KW-0547">Nucleotide-binding</keyword>
<dbReference type="AlphaFoldDB" id="A0AAD4XDK6"/>
<comment type="caution">
    <text evidence="6">The sequence shown here is derived from an EMBL/GenBank/DDBJ whole genome shotgun (WGS) entry which is preliminary data.</text>
</comment>
<sequence length="77" mass="8715">MTRRQFPVRVAYAMTINKSQGQSVKYVGIDLKTPVFSHGQLYVALSRCTAANRITVLLEDKTEELETTNIVFPEILL</sequence>
<dbReference type="PANTHER" id="PTHR23274:SF51">
    <property type="entry name" value="OS03G0423850 PROTEIN"/>
    <property type="match status" value="1"/>
</dbReference>
<dbReference type="GO" id="GO:0006260">
    <property type="term" value="P:DNA replication"/>
    <property type="evidence" value="ECO:0007669"/>
    <property type="project" value="TreeGrafter"/>
</dbReference>
<evidence type="ECO:0000256" key="1">
    <source>
        <dbReference type="ARBA" id="ARBA00022741"/>
    </source>
</evidence>
<dbReference type="CDD" id="cd18809">
    <property type="entry name" value="SF1_C_RecD"/>
    <property type="match status" value="1"/>
</dbReference>
<dbReference type="GO" id="GO:0016787">
    <property type="term" value="F:hydrolase activity"/>
    <property type="evidence" value="ECO:0007669"/>
    <property type="project" value="UniProtKB-KW"/>
</dbReference>
<feature type="domain" description="DNA replication helicase" evidence="5">
    <location>
        <begin position="9"/>
        <end position="58"/>
    </location>
</feature>
<dbReference type="Gene3D" id="3.40.50.300">
    <property type="entry name" value="P-loop containing nucleotide triphosphate hydrolases"/>
    <property type="match status" value="1"/>
</dbReference>
<protein>
    <recommendedName>
        <fullName evidence="5">DNA replication helicase domain-containing protein</fullName>
    </recommendedName>
</protein>
<dbReference type="Pfam" id="PF02689">
    <property type="entry name" value="Herpes_Helicase"/>
    <property type="match status" value="1"/>
</dbReference>
<name>A0AAD4XDK6_9MAGN</name>
<evidence type="ECO:0000256" key="2">
    <source>
        <dbReference type="ARBA" id="ARBA00022801"/>
    </source>
</evidence>
<evidence type="ECO:0000313" key="7">
    <source>
        <dbReference type="Proteomes" id="UP001202328"/>
    </source>
</evidence>
<organism evidence="6 7">
    <name type="scientific">Papaver atlanticum</name>
    <dbReference type="NCBI Taxonomy" id="357466"/>
    <lineage>
        <taxon>Eukaryota</taxon>
        <taxon>Viridiplantae</taxon>
        <taxon>Streptophyta</taxon>
        <taxon>Embryophyta</taxon>
        <taxon>Tracheophyta</taxon>
        <taxon>Spermatophyta</taxon>
        <taxon>Magnoliopsida</taxon>
        <taxon>Ranunculales</taxon>
        <taxon>Papaveraceae</taxon>
        <taxon>Papaveroideae</taxon>
        <taxon>Papaver</taxon>
    </lineage>
</organism>
<dbReference type="EMBL" id="JAJJMB010010620">
    <property type="protein sequence ID" value="KAI3907328.1"/>
    <property type="molecule type" value="Genomic_DNA"/>
</dbReference>
<reference evidence="6" key="1">
    <citation type="submission" date="2022-04" db="EMBL/GenBank/DDBJ databases">
        <title>A functionally conserved STORR gene fusion in Papaver species that diverged 16.8 million years ago.</title>
        <authorList>
            <person name="Catania T."/>
        </authorList>
    </citation>
    <scope>NUCLEOTIDE SEQUENCE</scope>
    <source>
        <strain evidence="6">S-188037</strain>
    </source>
</reference>
<keyword evidence="2" id="KW-0378">Hydrolase</keyword>
<dbReference type="GO" id="GO:0005657">
    <property type="term" value="C:replication fork"/>
    <property type="evidence" value="ECO:0007669"/>
    <property type="project" value="TreeGrafter"/>
</dbReference>
<gene>
    <name evidence="6" type="ORF">MKW98_010678</name>
</gene>
<proteinExistence type="predicted"/>
<dbReference type="InterPro" id="IPR003840">
    <property type="entry name" value="DNA_helicase_dom"/>
</dbReference>